<name>A0ABM9M0C8_9MYCO</name>
<dbReference type="PANTHER" id="PTHR30213">
    <property type="entry name" value="INNER MEMBRANE PROTEIN YHJD"/>
    <property type="match status" value="1"/>
</dbReference>
<reference evidence="7 8" key="1">
    <citation type="submission" date="2023-08" db="EMBL/GenBank/DDBJ databases">
        <authorList>
            <person name="Folkvardsen B D."/>
            <person name="Norman A."/>
        </authorList>
    </citation>
    <scope>NUCLEOTIDE SEQUENCE [LARGE SCALE GENOMIC DNA]</scope>
    <source>
        <strain evidence="7 8">Mu0053</strain>
    </source>
</reference>
<evidence type="ECO:0000256" key="5">
    <source>
        <dbReference type="ARBA" id="ARBA00023136"/>
    </source>
</evidence>
<feature type="transmembrane region" description="Helical" evidence="6">
    <location>
        <begin position="268"/>
        <end position="290"/>
    </location>
</feature>
<evidence type="ECO:0000256" key="3">
    <source>
        <dbReference type="ARBA" id="ARBA00022692"/>
    </source>
</evidence>
<dbReference type="RefSeq" id="WP_308479020.1">
    <property type="nucleotide sequence ID" value="NZ_OY726397.1"/>
</dbReference>
<evidence type="ECO:0000313" key="7">
    <source>
        <dbReference type="EMBL" id="CAJ1507858.1"/>
    </source>
</evidence>
<feature type="transmembrane region" description="Helical" evidence="6">
    <location>
        <begin position="107"/>
        <end position="126"/>
    </location>
</feature>
<comment type="subcellular location">
    <subcellularLocation>
        <location evidence="1">Cell membrane</location>
        <topology evidence="1">Multi-pass membrane protein</topology>
    </subcellularLocation>
</comment>
<evidence type="ECO:0000256" key="4">
    <source>
        <dbReference type="ARBA" id="ARBA00022989"/>
    </source>
</evidence>
<feature type="transmembrane region" description="Helical" evidence="6">
    <location>
        <begin position="197"/>
        <end position="219"/>
    </location>
</feature>
<keyword evidence="2" id="KW-1003">Cell membrane</keyword>
<organism evidence="7 8">
    <name type="scientific">[Mycobacterium] burgundiense</name>
    <dbReference type="NCBI Taxonomy" id="3064286"/>
    <lineage>
        <taxon>Bacteria</taxon>
        <taxon>Bacillati</taxon>
        <taxon>Actinomycetota</taxon>
        <taxon>Actinomycetes</taxon>
        <taxon>Mycobacteriales</taxon>
        <taxon>Mycobacteriaceae</taxon>
        <taxon>Mycolicibacterium</taxon>
    </lineage>
</organism>
<proteinExistence type="predicted"/>
<accession>A0ABM9M0C8</accession>
<feature type="transmembrane region" description="Helical" evidence="6">
    <location>
        <begin position="154"/>
        <end position="177"/>
    </location>
</feature>
<dbReference type="PANTHER" id="PTHR30213:SF1">
    <property type="entry name" value="INNER MEMBRANE PROTEIN YHJD"/>
    <property type="match status" value="1"/>
</dbReference>
<sequence>MTEPAESDAKPGILDRLRARLPWFDHVMRAQQRYNDSKGDFYAAGITYFTIFALFPLIMIGFAAGGFVLASRPDLLEQVENTIRQTVSGDLGGQLIDLMDSAISSRTSVGVIGLATAAWAGLGWMANLREALSQMWGLYRGERPGFLRTKLSDLAALLSAFVAIVITVALTTLGNASVMENVLGWLGIHDATVLGPVLWIASTLLALVVSWMLFTWIIARLPRESATLRSSVRAGLIAAVGFEIFKQVASIYLKSVVTGPAGATFGPVLGLMVFAYITARLVLFATAWAATAKENLTEDVIPAPAPAVINSRVITRKGLGPEQAALAAVVGAFGALGLSRLLQRKPER</sequence>
<evidence type="ECO:0000256" key="1">
    <source>
        <dbReference type="ARBA" id="ARBA00004651"/>
    </source>
</evidence>
<keyword evidence="8" id="KW-1185">Reference proteome</keyword>
<dbReference type="EMBL" id="OY726397">
    <property type="protein sequence ID" value="CAJ1507858.1"/>
    <property type="molecule type" value="Genomic_DNA"/>
</dbReference>
<dbReference type="Proteomes" id="UP001190465">
    <property type="component" value="Chromosome"/>
</dbReference>
<feature type="transmembrane region" description="Helical" evidence="6">
    <location>
        <begin position="41"/>
        <end position="70"/>
    </location>
</feature>
<dbReference type="NCBIfam" id="TIGR00766">
    <property type="entry name" value="inner membrane protein YhjD"/>
    <property type="match status" value="1"/>
</dbReference>
<gene>
    <name evidence="7" type="primary">yhjD</name>
    <name evidence="7" type="ORF">MU0053_003652</name>
</gene>
<keyword evidence="5 6" id="KW-0472">Membrane</keyword>
<protein>
    <submittedName>
        <fullName evidence="7">Inner membrane protein YhjD</fullName>
    </submittedName>
</protein>
<dbReference type="Pfam" id="PF03631">
    <property type="entry name" value="Virul_fac_BrkB"/>
    <property type="match status" value="1"/>
</dbReference>
<evidence type="ECO:0000256" key="2">
    <source>
        <dbReference type="ARBA" id="ARBA00022475"/>
    </source>
</evidence>
<keyword evidence="3 6" id="KW-0812">Transmembrane</keyword>
<evidence type="ECO:0000256" key="6">
    <source>
        <dbReference type="SAM" id="Phobius"/>
    </source>
</evidence>
<evidence type="ECO:0000313" key="8">
    <source>
        <dbReference type="Proteomes" id="UP001190465"/>
    </source>
</evidence>
<keyword evidence="4 6" id="KW-1133">Transmembrane helix</keyword>
<dbReference type="InterPro" id="IPR017039">
    <property type="entry name" value="Virul_fac_BrkB"/>
</dbReference>
<dbReference type="InterPro" id="IPR005274">
    <property type="entry name" value="IM_pro_YhjD"/>
</dbReference>